<accession>A0AAE0C394</accession>
<feature type="region of interest" description="Disordered" evidence="1">
    <location>
        <begin position="1"/>
        <end position="25"/>
    </location>
</feature>
<protein>
    <submittedName>
        <fullName evidence="2">Uncharacterized protein</fullName>
    </submittedName>
</protein>
<proteinExistence type="predicted"/>
<feature type="compositionally biased region" description="Polar residues" evidence="1">
    <location>
        <begin position="1"/>
        <end position="23"/>
    </location>
</feature>
<comment type="caution">
    <text evidence="2">The sequence shown here is derived from an EMBL/GenBank/DDBJ whole genome shotgun (WGS) entry which is preliminary data.</text>
</comment>
<feature type="region of interest" description="Disordered" evidence="1">
    <location>
        <begin position="384"/>
        <end position="407"/>
    </location>
</feature>
<organism evidence="2 3">
    <name type="scientific">Cymbomonas tetramitiformis</name>
    <dbReference type="NCBI Taxonomy" id="36881"/>
    <lineage>
        <taxon>Eukaryota</taxon>
        <taxon>Viridiplantae</taxon>
        <taxon>Chlorophyta</taxon>
        <taxon>Pyramimonadophyceae</taxon>
        <taxon>Pyramimonadales</taxon>
        <taxon>Pyramimonadaceae</taxon>
        <taxon>Cymbomonas</taxon>
    </lineage>
</organism>
<dbReference type="EMBL" id="LGRX02029653">
    <property type="protein sequence ID" value="KAK3246600.1"/>
    <property type="molecule type" value="Genomic_DNA"/>
</dbReference>
<reference evidence="2 3" key="1">
    <citation type="journal article" date="2015" name="Genome Biol. Evol.">
        <title>Comparative Genomics of a Bacterivorous Green Alga Reveals Evolutionary Causalities and Consequences of Phago-Mixotrophic Mode of Nutrition.</title>
        <authorList>
            <person name="Burns J.A."/>
            <person name="Paasch A."/>
            <person name="Narechania A."/>
            <person name="Kim E."/>
        </authorList>
    </citation>
    <scope>NUCLEOTIDE SEQUENCE [LARGE SCALE GENOMIC DNA]</scope>
    <source>
        <strain evidence="2 3">PLY_AMNH</strain>
    </source>
</reference>
<evidence type="ECO:0000256" key="1">
    <source>
        <dbReference type="SAM" id="MobiDB-lite"/>
    </source>
</evidence>
<dbReference type="Proteomes" id="UP001190700">
    <property type="component" value="Unassembled WGS sequence"/>
</dbReference>
<dbReference type="AlphaFoldDB" id="A0AAE0C394"/>
<keyword evidence="3" id="KW-1185">Reference proteome</keyword>
<evidence type="ECO:0000313" key="2">
    <source>
        <dbReference type="EMBL" id="KAK3246600.1"/>
    </source>
</evidence>
<evidence type="ECO:0000313" key="3">
    <source>
        <dbReference type="Proteomes" id="UP001190700"/>
    </source>
</evidence>
<name>A0AAE0C394_9CHLO</name>
<gene>
    <name evidence="2" type="ORF">CYMTET_43868</name>
</gene>
<sequence>MSNASLNLSDLPDNPSSKSSTASLDAAKSLEDHESQFSCLLAQHADIIVMLSDIWPPCGSSPSDLEPLTDRDYLAELEVSLALRCLRVEAVNVLVDAALDSKGTRLTSIAMGHAAVLQALLVAHDQHLSSRLLATRGRNGAEAIATRPADGAEAIATRPADGTASAASQAPLAPSSAPCREGSCTSPILPLCAALVERYALEGCERDCFNALVSIQAGSSSVVKRFFGGDHTKRSERLMEACGMSSFELAEFQGEKRRHVQDGVVVVKSTFDEDTELSLDHDVLRALLRRPLSLDQRLHLAHTDLKGLLGDAGALCSAAAAAAAASSRAEPEGRQGTEHDDISGTDFIAALLAGPHAGQATSEDREQGEDTAPLHTAALLEGTVTPDDNHEGQLAQGGSIEGGEEGAPQVSLQAVSAVSRDAVEEEEAQPYDGGSIANLDYLEDRFQALVQTIKVVRATRAQDLTDAGETKQNNWWDVGGGKAKGVNKCQVKNHPTLIISGRLNSYPLRGTMRHPKLLTH</sequence>